<keyword evidence="3" id="KW-1185">Reference proteome</keyword>
<evidence type="ECO:0000256" key="2">
    <source>
        <dbReference type="SAM" id="Phobius"/>
    </source>
</evidence>
<name>A0A915JBM2_ROMCU</name>
<organism evidence="3 4">
    <name type="scientific">Romanomermis culicivorax</name>
    <name type="common">Nematode worm</name>
    <dbReference type="NCBI Taxonomy" id="13658"/>
    <lineage>
        <taxon>Eukaryota</taxon>
        <taxon>Metazoa</taxon>
        <taxon>Ecdysozoa</taxon>
        <taxon>Nematoda</taxon>
        <taxon>Enoplea</taxon>
        <taxon>Dorylaimia</taxon>
        <taxon>Mermithida</taxon>
        <taxon>Mermithoidea</taxon>
        <taxon>Mermithidae</taxon>
        <taxon>Romanomermis</taxon>
    </lineage>
</organism>
<evidence type="ECO:0000313" key="4">
    <source>
        <dbReference type="WBParaSite" id="nRc.2.0.1.t23185-RA"/>
    </source>
</evidence>
<reference evidence="4" key="1">
    <citation type="submission" date="2022-11" db="UniProtKB">
        <authorList>
            <consortium name="WormBaseParasite"/>
        </authorList>
    </citation>
    <scope>IDENTIFICATION</scope>
</reference>
<dbReference type="Proteomes" id="UP000887565">
    <property type="component" value="Unplaced"/>
</dbReference>
<feature type="transmembrane region" description="Helical" evidence="2">
    <location>
        <begin position="152"/>
        <end position="172"/>
    </location>
</feature>
<dbReference type="WBParaSite" id="nRc.2.0.1.t23185-RA">
    <property type="protein sequence ID" value="nRc.2.0.1.t23185-RA"/>
    <property type="gene ID" value="nRc.2.0.1.g23185"/>
</dbReference>
<protein>
    <submittedName>
        <fullName evidence="4">Uncharacterized protein</fullName>
    </submittedName>
</protein>
<dbReference type="AlphaFoldDB" id="A0A915JBM2"/>
<feature type="region of interest" description="Disordered" evidence="1">
    <location>
        <begin position="9"/>
        <end position="44"/>
    </location>
</feature>
<sequence>FACRKKLHKSPFATNSKIRQGGRPTKQTPSNRQIWRQPDKAKPAAASDRNAVASSFVKFRQARKTQIKIEIFENYFHDASELNLGFTFKNLKYIKLKSEFISIKESIDDPFAVDNDEPDVDQIAEYVNNLWFMISGFLENQKQRSHDWRTKALPSLVTTLSTTGTFLAIVILP</sequence>
<keyword evidence="2" id="KW-1133">Transmembrane helix</keyword>
<feature type="compositionally biased region" description="Polar residues" evidence="1">
    <location>
        <begin position="25"/>
        <end position="34"/>
    </location>
</feature>
<evidence type="ECO:0000256" key="1">
    <source>
        <dbReference type="SAM" id="MobiDB-lite"/>
    </source>
</evidence>
<evidence type="ECO:0000313" key="3">
    <source>
        <dbReference type="Proteomes" id="UP000887565"/>
    </source>
</evidence>
<keyword evidence="2" id="KW-0472">Membrane</keyword>
<proteinExistence type="predicted"/>
<keyword evidence="2" id="KW-0812">Transmembrane</keyword>
<accession>A0A915JBM2</accession>